<dbReference type="Ensembl" id="ENSCMIT00000014183.1">
    <property type="protein sequence ID" value="ENSCMIP00000013880.1"/>
    <property type="gene ID" value="ENSCMIG00000006927.1"/>
</dbReference>
<reference evidence="5" key="2">
    <citation type="journal article" date="2007" name="PLoS Biol.">
        <title>Survey sequencing and comparative analysis of the elephant shark (Callorhinchus milii) genome.</title>
        <authorList>
            <person name="Venkatesh B."/>
            <person name="Kirkness E.F."/>
            <person name="Loh Y.H."/>
            <person name="Halpern A.L."/>
            <person name="Lee A.P."/>
            <person name="Johnson J."/>
            <person name="Dandona N."/>
            <person name="Viswanathan L.D."/>
            <person name="Tay A."/>
            <person name="Venter J.C."/>
            <person name="Strausberg R.L."/>
            <person name="Brenner S."/>
        </authorList>
    </citation>
    <scope>NUCLEOTIDE SEQUENCE [LARGE SCALE GENOMIC DNA]</scope>
</reference>
<accession>A0A4W3HEW5</accession>
<dbReference type="SUPFAM" id="SSF52047">
    <property type="entry name" value="RNI-like"/>
    <property type="match status" value="1"/>
</dbReference>
<comment type="subcellular location">
    <subcellularLocation>
        <location evidence="1">Cytoplasm</location>
    </subcellularLocation>
</comment>
<organism evidence="4 5">
    <name type="scientific">Callorhinchus milii</name>
    <name type="common">Ghost shark</name>
    <dbReference type="NCBI Taxonomy" id="7868"/>
    <lineage>
        <taxon>Eukaryota</taxon>
        <taxon>Metazoa</taxon>
        <taxon>Chordata</taxon>
        <taxon>Craniata</taxon>
        <taxon>Vertebrata</taxon>
        <taxon>Chondrichthyes</taxon>
        <taxon>Holocephali</taxon>
        <taxon>Chimaeriformes</taxon>
        <taxon>Callorhinchidae</taxon>
        <taxon>Callorhinchus</taxon>
    </lineage>
</organism>
<reference evidence="4" key="4">
    <citation type="submission" date="2025-08" db="UniProtKB">
        <authorList>
            <consortium name="Ensembl"/>
        </authorList>
    </citation>
    <scope>IDENTIFICATION</scope>
</reference>
<dbReference type="InterPro" id="IPR050637">
    <property type="entry name" value="NLRP_innate_immun_reg"/>
</dbReference>
<proteinExistence type="predicted"/>
<dbReference type="STRING" id="7868.ENSCMIP00000013880"/>
<dbReference type="InParanoid" id="A0A4W3HEW5"/>
<dbReference type="Gene3D" id="3.80.10.10">
    <property type="entry name" value="Ribonuclease Inhibitor"/>
    <property type="match status" value="1"/>
</dbReference>
<dbReference type="InterPro" id="IPR001611">
    <property type="entry name" value="Leu-rich_rpt"/>
</dbReference>
<reference evidence="5" key="3">
    <citation type="journal article" date="2014" name="Nature">
        <title>Elephant shark genome provides unique insights into gnathostome evolution.</title>
        <authorList>
            <consortium name="International Elephant Shark Genome Sequencing Consortium"/>
            <person name="Venkatesh B."/>
            <person name="Lee A.P."/>
            <person name="Ravi V."/>
            <person name="Maurya A.K."/>
            <person name="Lian M.M."/>
            <person name="Swann J.B."/>
            <person name="Ohta Y."/>
            <person name="Flajnik M.F."/>
            <person name="Sutoh Y."/>
            <person name="Kasahara M."/>
            <person name="Hoon S."/>
            <person name="Gangu V."/>
            <person name="Roy S.W."/>
            <person name="Irimia M."/>
            <person name="Korzh V."/>
            <person name="Kondrychyn I."/>
            <person name="Lim Z.W."/>
            <person name="Tay B.H."/>
            <person name="Tohari S."/>
            <person name="Kong K.W."/>
            <person name="Ho S."/>
            <person name="Lorente-Galdos B."/>
            <person name="Quilez J."/>
            <person name="Marques-Bonet T."/>
            <person name="Raney B.J."/>
            <person name="Ingham P.W."/>
            <person name="Tay A."/>
            <person name="Hillier L.W."/>
            <person name="Minx P."/>
            <person name="Boehm T."/>
            <person name="Wilson R.K."/>
            <person name="Brenner S."/>
            <person name="Warren W.C."/>
        </authorList>
    </citation>
    <scope>NUCLEOTIDE SEQUENCE [LARGE SCALE GENOMIC DNA]</scope>
</reference>
<evidence type="ECO:0000256" key="3">
    <source>
        <dbReference type="ARBA" id="ARBA00022737"/>
    </source>
</evidence>
<name>A0A4W3HEW5_CALMI</name>
<dbReference type="AlphaFoldDB" id="A0A4W3HEW5"/>
<dbReference type="Proteomes" id="UP000314986">
    <property type="component" value="Unassembled WGS sequence"/>
</dbReference>
<keyword evidence="5" id="KW-1185">Reference proteome</keyword>
<keyword evidence="3" id="KW-0677">Repeat</keyword>
<evidence type="ECO:0000256" key="1">
    <source>
        <dbReference type="ARBA" id="ARBA00004496"/>
    </source>
</evidence>
<protein>
    <submittedName>
        <fullName evidence="4">Uncharacterized protein</fullName>
    </submittedName>
</protein>
<dbReference type="GO" id="GO:0005737">
    <property type="term" value="C:cytoplasm"/>
    <property type="evidence" value="ECO:0007669"/>
    <property type="project" value="UniProtKB-SubCell"/>
</dbReference>
<dbReference type="PANTHER" id="PTHR45690">
    <property type="entry name" value="NACHT, LRR AND PYD DOMAINS-CONTAINING PROTEIN 12"/>
    <property type="match status" value="1"/>
</dbReference>
<dbReference type="InterPro" id="IPR032675">
    <property type="entry name" value="LRR_dom_sf"/>
</dbReference>
<dbReference type="PANTHER" id="PTHR45690:SF19">
    <property type="entry name" value="NACHT, LRR AND PYD DOMAINS-CONTAINING PROTEIN 3"/>
    <property type="match status" value="1"/>
</dbReference>
<keyword evidence="2" id="KW-0963">Cytoplasm</keyword>
<dbReference type="OMA" id="IHCNDAI"/>
<dbReference type="SMART" id="SM00368">
    <property type="entry name" value="LRR_RI"/>
    <property type="match status" value="6"/>
</dbReference>
<dbReference type="GeneTree" id="ENSGT01150000287004"/>
<evidence type="ECO:0000256" key="2">
    <source>
        <dbReference type="ARBA" id="ARBA00022490"/>
    </source>
</evidence>
<dbReference type="Pfam" id="PF13516">
    <property type="entry name" value="LRR_6"/>
    <property type="match status" value="3"/>
</dbReference>
<reference evidence="5" key="1">
    <citation type="journal article" date="2006" name="Science">
        <title>Ancient noncoding elements conserved in the human genome.</title>
        <authorList>
            <person name="Venkatesh B."/>
            <person name="Kirkness E.F."/>
            <person name="Loh Y.H."/>
            <person name="Halpern A.L."/>
            <person name="Lee A.P."/>
            <person name="Johnson J."/>
            <person name="Dandona N."/>
            <person name="Viswanathan L.D."/>
            <person name="Tay A."/>
            <person name="Venter J.C."/>
            <person name="Strausberg R.L."/>
            <person name="Brenner S."/>
        </authorList>
    </citation>
    <scope>NUCLEOTIDE SEQUENCE [LARGE SCALE GENOMIC DNA]</scope>
</reference>
<reference evidence="4" key="5">
    <citation type="submission" date="2025-09" db="UniProtKB">
        <authorList>
            <consortium name="Ensembl"/>
        </authorList>
    </citation>
    <scope>IDENTIFICATION</scope>
</reference>
<evidence type="ECO:0000313" key="4">
    <source>
        <dbReference type="Ensembl" id="ENSCMIP00000013880.1"/>
    </source>
</evidence>
<evidence type="ECO:0000313" key="5">
    <source>
        <dbReference type="Proteomes" id="UP000314986"/>
    </source>
</evidence>
<sequence length="250" mass="27474">VTLSYTHCVYSDPSYVSVSLITRLDNNNLTTNCTEDLTSALTTNHSLTQLNFENNNLGDCGVKRLCEALRNPECKIKGLRLDGNNLTADCTEDLTSALSTNLSLTELILNNNKLGDCGVKRLCEALRNPECKIESLELDSNNLTADCTEDLTSALSTNHSLTELNLNINNLGDCGVKRLCEALRNPECKIQSLRLDRNSLTDGCTDDLVSALSTSRSLRFLYLGTNSFTDGSVPALRRLIRTCTSLEDIR</sequence>